<evidence type="ECO:0000256" key="1">
    <source>
        <dbReference type="ARBA" id="ARBA00003937"/>
    </source>
</evidence>
<evidence type="ECO:0000256" key="3">
    <source>
        <dbReference type="ARBA" id="ARBA00008342"/>
    </source>
</evidence>
<feature type="domain" description="4'-phosphopantetheinyl transferase N-terminal" evidence="13">
    <location>
        <begin position="47"/>
        <end position="105"/>
    </location>
</feature>
<sequence>MMTLLPAGGPLRTFAERRDIRIAARAIASGDEAGLWPEEAAALGALRRERLQASGAARALARDLLATFGAPPRAIGRDAAGVPRWPPGFSGSLAHDDSHALAAVARAEKVGALGVDIEPDASLAQELMELIATPAERARYGEDLLRRPALFVIKEAVFKALFPADRRFLEFHDIEVDLEAGSARARFGGRCAFAWESSANAWESGAKICALAARDD</sequence>
<comment type="catalytic activity">
    <reaction evidence="10">
        <text>apo-[aryl-carrier protein] + CoA = holo-[aryl-carrier protein] + adenosine 3',5'-bisphosphate + H(+)</text>
        <dbReference type="Rhea" id="RHEA:48404"/>
        <dbReference type="Rhea" id="RHEA-COMP:15903"/>
        <dbReference type="Rhea" id="RHEA-COMP:17557"/>
        <dbReference type="ChEBI" id="CHEBI:15378"/>
        <dbReference type="ChEBI" id="CHEBI:29999"/>
        <dbReference type="ChEBI" id="CHEBI:57287"/>
        <dbReference type="ChEBI" id="CHEBI:58343"/>
        <dbReference type="ChEBI" id="CHEBI:64479"/>
    </reaction>
</comment>
<proteinExistence type="inferred from homology"/>
<reference evidence="14" key="1">
    <citation type="journal article" date="2022" name="ISME J.">
        <title>Identification of active gaseous-alkane degraders at natural gas seeps.</title>
        <authorList>
            <person name="Farhan Ul Haque M."/>
            <person name="Hernandez M."/>
            <person name="Crombie A.T."/>
            <person name="Murrell J.C."/>
        </authorList>
    </citation>
    <scope>NUCLEOTIDE SEQUENCE</scope>
    <source>
        <strain evidence="14">PC2</strain>
    </source>
</reference>
<dbReference type="RefSeq" id="WP_243068762.1">
    <property type="nucleotide sequence ID" value="NZ_JAIVFK010000050.1"/>
</dbReference>
<protein>
    <recommendedName>
        <fullName evidence="5">Enterobactin synthase component D</fullName>
    </recommendedName>
    <alternativeName>
        <fullName evidence="8">4'-phosphopantetheinyl transferase EntD</fullName>
    </alternativeName>
    <alternativeName>
        <fullName evidence="9">Enterochelin synthase D</fullName>
    </alternativeName>
</protein>
<feature type="domain" description="4'-phosphopantetheinyl transferase" evidence="12">
    <location>
        <begin position="113"/>
        <end position="196"/>
    </location>
</feature>
<dbReference type="InterPro" id="IPR041354">
    <property type="entry name" value="4PPT_N"/>
</dbReference>
<name>A0ABS9ZB64_9HYPH</name>
<dbReference type="Gene3D" id="3.90.470.20">
    <property type="entry name" value="4'-phosphopantetheinyl transferase domain"/>
    <property type="match status" value="1"/>
</dbReference>
<comment type="pathway">
    <text evidence="2">Siderophore biosynthesis; enterobactin biosynthesis.</text>
</comment>
<keyword evidence="7" id="KW-0259">Enterobactin biosynthesis</keyword>
<dbReference type="Proteomes" id="UP001139104">
    <property type="component" value="Unassembled WGS sequence"/>
</dbReference>
<evidence type="ECO:0000256" key="8">
    <source>
        <dbReference type="ARBA" id="ARBA00029894"/>
    </source>
</evidence>
<evidence type="ECO:0000256" key="6">
    <source>
        <dbReference type="ARBA" id="ARBA00022679"/>
    </source>
</evidence>
<evidence type="ECO:0000256" key="4">
    <source>
        <dbReference type="ARBA" id="ARBA00011503"/>
    </source>
</evidence>
<evidence type="ECO:0000256" key="7">
    <source>
        <dbReference type="ARBA" id="ARBA00023191"/>
    </source>
</evidence>
<comment type="caution">
    <text evidence="14">The sequence shown here is derived from an EMBL/GenBank/DDBJ whole genome shotgun (WGS) entry which is preliminary data.</text>
</comment>
<dbReference type="PRINTS" id="PR01399">
    <property type="entry name" value="ENTSNTHTASED"/>
</dbReference>
<dbReference type="InterPro" id="IPR037143">
    <property type="entry name" value="4-PPantetheinyl_Trfase_dom_sf"/>
</dbReference>
<evidence type="ECO:0000256" key="2">
    <source>
        <dbReference type="ARBA" id="ARBA00004993"/>
    </source>
</evidence>
<dbReference type="PANTHER" id="PTHR38096:SF1">
    <property type="entry name" value="ENTEROBACTIN SYNTHASE COMPONENT D"/>
    <property type="match status" value="1"/>
</dbReference>
<dbReference type="GO" id="GO:0016740">
    <property type="term" value="F:transferase activity"/>
    <property type="evidence" value="ECO:0007669"/>
    <property type="project" value="UniProtKB-KW"/>
</dbReference>
<comment type="function">
    <text evidence="1">Involved in the biosynthesis of the siderophore enterobactin (enterochelin), which is a macrocyclic trimeric lactone of N-(2,3-dihydroxybenzoyl)-serine. The serine trilactone serves as a scaffolding for the three catechol functionalities that provide hexadentate coordination for the tightly ligated iron(2+) atoms. Plays an essential role in the assembly of the enterobactin by catalyzing the transfer of the 4'-phosphopantetheine (Ppant) moiety from coenzyme A to the apo-domains of both EntB (ArCP domain) and EntF (PCP domain) to yield their holo-forms which make them competent for the activation of 2,3-dihydroxybenzoate (DHB) and L-serine, respectively.</text>
</comment>
<keyword evidence="6 14" id="KW-0808">Transferase</keyword>
<evidence type="ECO:0000313" key="15">
    <source>
        <dbReference type="Proteomes" id="UP001139104"/>
    </source>
</evidence>
<evidence type="ECO:0000256" key="5">
    <source>
        <dbReference type="ARBA" id="ARBA00019087"/>
    </source>
</evidence>
<organism evidence="14 15">
    <name type="scientific">Candidatus Rhodoblastus alkanivorans</name>
    <dbReference type="NCBI Taxonomy" id="2954117"/>
    <lineage>
        <taxon>Bacteria</taxon>
        <taxon>Pseudomonadati</taxon>
        <taxon>Pseudomonadota</taxon>
        <taxon>Alphaproteobacteria</taxon>
        <taxon>Hyphomicrobiales</taxon>
        <taxon>Rhodoblastaceae</taxon>
        <taxon>Rhodoblastus</taxon>
    </lineage>
</organism>
<accession>A0ABS9ZB64</accession>
<dbReference type="SUPFAM" id="SSF56214">
    <property type="entry name" value="4'-phosphopantetheinyl transferase"/>
    <property type="match status" value="1"/>
</dbReference>
<evidence type="ECO:0000256" key="9">
    <source>
        <dbReference type="ARBA" id="ARBA00031996"/>
    </source>
</evidence>
<keyword evidence="15" id="KW-1185">Reference proteome</keyword>
<dbReference type="PANTHER" id="PTHR38096">
    <property type="entry name" value="ENTEROBACTIN SYNTHASE COMPONENT D"/>
    <property type="match status" value="1"/>
</dbReference>
<evidence type="ECO:0000259" key="13">
    <source>
        <dbReference type="Pfam" id="PF17837"/>
    </source>
</evidence>
<comment type="subunit">
    <text evidence="4">EntB, EntD, EntE, and EntF form a multienzyme complex called enterobactin synthase.</text>
</comment>
<dbReference type="InterPro" id="IPR008278">
    <property type="entry name" value="4-PPantetheinyl_Trfase_dom"/>
</dbReference>
<gene>
    <name evidence="14" type="ORF">K2U94_19295</name>
</gene>
<evidence type="ECO:0000256" key="11">
    <source>
        <dbReference type="ARBA" id="ARBA00049191"/>
    </source>
</evidence>
<dbReference type="Pfam" id="PF17837">
    <property type="entry name" value="4PPT_N"/>
    <property type="match status" value="1"/>
</dbReference>
<comment type="similarity">
    <text evidence="3">Belongs to the P-Pant transferase superfamily. EntD family.</text>
</comment>
<comment type="catalytic activity">
    <reaction evidence="11">
        <text>apo-[peptidyl-carrier protein] + CoA = holo-[peptidyl-carrier protein] + adenosine 3',5'-bisphosphate + H(+)</text>
        <dbReference type="Rhea" id="RHEA:46228"/>
        <dbReference type="Rhea" id="RHEA-COMP:11479"/>
        <dbReference type="Rhea" id="RHEA-COMP:11480"/>
        <dbReference type="ChEBI" id="CHEBI:15378"/>
        <dbReference type="ChEBI" id="CHEBI:29999"/>
        <dbReference type="ChEBI" id="CHEBI:57287"/>
        <dbReference type="ChEBI" id="CHEBI:58343"/>
        <dbReference type="ChEBI" id="CHEBI:64479"/>
    </reaction>
</comment>
<dbReference type="InterPro" id="IPR003542">
    <property type="entry name" value="Enbac_synth_compD-like"/>
</dbReference>
<evidence type="ECO:0000256" key="10">
    <source>
        <dbReference type="ARBA" id="ARBA00049176"/>
    </source>
</evidence>
<evidence type="ECO:0000259" key="12">
    <source>
        <dbReference type="Pfam" id="PF01648"/>
    </source>
</evidence>
<dbReference type="Pfam" id="PF01648">
    <property type="entry name" value="ACPS"/>
    <property type="match status" value="1"/>
</dbReference>
<dbReference type="EMBL" id="JAIVFP010000001">
    <property type="protein sequence ID" value="MCI4684888.1"/>
    <property type="molecule type" value="Genomic_DNA"/>
</dbReference>
<evidence type="ECO:0000313" key="14">
    <source>
        <dbReference type="EMBL" id="MCI4684888.1"/>
    </source>
</evidence>